<gene>
    <name evidence="1" type="ORF">S06H3_20735</name>
</gene>
<feature type="non-terminal residue" evidence="1">
    <location>
        <position position="268"/>
    </location>
</feature>
<name>X1MN45_9ZZZZ</name>
<feature type="non-terminal residue" evidence="1">
    <location>
        <position position="1"/>
    </location>
</feature>
<reference evidence="1" key="1">
    <citation type="journal article" date="2014" name="Front. Microbiol.">
        <title>High frequency of phylogenetically diverse reductive dehalogenase-homologous genes in deep subseafloor sedimentary metagenomes.</title>
        <authorList>
            <person name="Kawai M."/>
            <person name="Futagami T."/>
            <person name="Toyoda A."/>
            <person name="Takaki Y."/>
            <person name="Nishi S."/>
            <person name="Hori S."/>
            <person name="Arai W."/>
            <person name="Tsubouchi T."/>
            <person name="Morono Y."/>
            <person name="Uchiyama I."/>
            <person name="Ito T."/>
            <person name="Fujiyama A."/>
            <person name="Inagaki F."/>
            <person name="Takami H."/>
        </authorList>
    </citation>
    <scope>NUCLEOTIDE SEQUENCE</scope>
    <source>
        <strain evidence="1">Expedition CK06-06</strain>
    </source>
</reference>
<dbReference type="AlphaFoldDB" id="X1MN45"/>
<dbReference type="EMBL" id="BARV01010779">
    <property type="protein sequence ID" value="GAI16105.1"/>
    <property type="molecule type" value="Genomic_DNA"/>
</dbReference>
<comment type="caution">
    <text evidence="1">The sequence shown here is derived from an EMBL/GenBank/DDBJ whole genome shotgun (WGS) entry which is preliminary data.</text>
</comment>
<protein>
    <submittedName>
        <fullName evidence="1">Uncharacterized protein</fullName>
    </submittedName>
</protein>
<proteinExistence type="predicted"/>
<sequence length="268" mass="28685">WKAIYDDLAAASGIDAAGDTALYVSDRGSAAGTAGVFKVSGTIAVRYTCDLTPTLCTCDLTIDGTDDNVLHVISGTFEVGEPVSIIEYNLYCVTAMSIHGEILVEGLLNGGLGRIDIIEDEGTCDDCIVPGGAVEVFSSYLTVTTAPAAAALGIPSGVVRSLNPMADVTPTMKVVFEDLLFGLSAPPATYSPELWHHADSDDLWLTTRSNVLWTLDWNNRTYIWVWDDPLATPVIQETPSNGAQLTSTSKVTLEWAELDDADEYEINL</sequence>
<organism evidence="1">
    <name type="scientific">marine sediment metagenome</name>
    <dbReference type="NCBI Taxonomy" id="412755"/>
    <lineage>
        <taxon>unclassified sequences</taxon>
        <taxon>metagenomes</taxon>
        <taxon>ecological metagenomes</taxon>
    </lineage>
</organism>
<accession>X1MN45</accession>
<evidence type="ECO:0000313" key="1">
    <source>
        <dbReference type="EMBL" id="GAI16105.1"/>
    </source>
</evidence>